<keyword evidence="9" id="KW-1185">Reference proteome</keyword>
<dbReference type="PROSITE" id="PS51910">
    <property type="entry name" value="GH18_2"/>
    <property type="match status" value="1"/>
</dbReference>
<sequence length="341" mass="38222">MKKTNNYQSSVSGFWFLVGLLLLVFMSLSDRTSAQTKTKSAKDRFKIVGYYPLKAALTADLTKVPFDKLTHINLWFVNPDSLGNFTQEFTGLRSFIDAAHAREVKVLFSIGGGSKQAQYHQLLQPEKRSSFIQSLVSLANREGVDGVDVDLEGSDIDENYEPFVVELAAALRTTNKLITAAIAVYYKDQLSDKALATYDFVNVMSYDRTGPWRPDKPGPHATYEHALEDLTYFGKERQLSKQKMTLGVPFYGYGYDLSGKAAAISMNFKEITQTYPGSHLADELKMPDGKMLYYNGLETIKKKVQLAKKQASGIMIWQLMGDAEGEYSLLNYINKVAAENK</sequence>
<dbReference type="PANTHER" id="PTHR11177">
    <property type="entry name" value="CHITINASE"/>
    <property type="match status" value="1"/>
</dbReference>
<dbReference type="RefSeq" id="WP_302039751.1">
    <property type="nucleotide sequence ID" value="NZ_JAUKPO010000015.1"/>
</dbReference>
<evidence type="ECO:0000256" key="6">
    <source>
        <dbReference type="RuleBase" id="RU004453"/>
    </source>
</evidence>
<keyword evidence="4 5" id="KW-0326">Glycosidase</keyword>
<organism evidence="8 9">
    <name type="scientific">Rhodocytophaga aerolata</name>
    <dbReference type="NCBI Taxonomy" id="455078"/>
    <lineage>
        <taxon>Bacteria</taxon>
        <taxon>Pseudomonadati</taxon>
        <taxon>Bacteroidota</taxon>
        <taxon>Cytophagia</taxon>
        <taxon>Cytophagales</taxon>
        <taxon>Rhodocytophagaceae</taxon>
        <taxon>Rhodocytophaga</taxon>
    </lineage>
</organism>
<evidence type="ECO:0000313" key="9">
    <source>
        <dbReference type="Proteomes" id="UP001168528"/>
    </source>
</evidence>
<dbReference type="Gene3D" id="3.40.5.30">
    <property type="entry name" value="(Trans)glycosidases - domain 2"/>
    <property type="match status" value="1"/>
</dbReference>
<dbReference type="InterPro" id="IPR017853">
    <property type="entry name" value="GH"/>
</dbReference>
<evidence type="ECO:0000259" key="7">
    <source>
        <dbReference type="PROSITE" id="PS51910"/>
    </source>
</evidence>
<dbReference type="InterPro" id="IPR001579">
    <property type="entry name" value="Glyco_hydro_18_chit_AS"/>
</dbReference>
<feature type="domain" description="GH18" evidence="7">
    <location>
        <begin position="45"/>
        <end position="340"/>
    </location>
</feature>
<comment type="catalytic activity">
    <reaction evidence="1">
        <text>Random endo-hydrolysis of N-acetyl-beta-D-glucosaminide (1-&gt;4)-beta-linkages in chitin and chitodextrins.</text>
        <dbReference type="EC" id="3.2.1.14"/>
    </reaction>
</comment>
<gene>
    <name evidence="8" type="ORF">Q0590_21910</name>
</gene>
<evidence type="ECO:0000256" key="5">
    <source>
        <dbReference type="RuleBase" id="RU000489"/>
    </source>
</evidence>
<evidence type="ECO:0000256" key="3">
    <source>
        <dbReference type="ARBA" id="ARBA00022801"/>
    </source>
</evidence>
<dbReference type="InterPro" id="IPR001223">
    <property type="entry name" value="Glyco_hydro18_cat"/>
</dbReference>
<comment type="similarity">
    <text evidence="6">Belongs to the glycosyl hydrolase 18 family.</text>
</comment>
<dbReference type="EC" id="3.2.1.14" evidence="2"/>
<name>A0ABT8RA21_9BACT</name>
<keyword evidence="3 5" id="KW-0378">Hydrolase</keyword>
<evidence type="ECO:0000313" key="8">
    <source>
        <dbReference type="EMBL" id="MDO1448949.1"/>
    </source>
</evidence>
<evidence type="ECO:0000256" key="1">
    <source>
        <dbReference type="ARBA" id="ARBA00000822"/>
    </source>
</evidence>
<evidence type="ECO:0000256" key="4">
    <source>
        <dbReference type="ARBA" id="ARBA00023295"/>
    </source>
</evidence>
<dbReference type="InterPro" id="IPR050314">
    <property type="entry name" value="Glycosyl_Hydrlase_18"/>
</dbReference>
<evidence type="ECO:0000256" key="2">
    <source>
        <dbReference type="ARBA" id="ARBA00012729"/>
    </source>
</evidence>
<proteinExistence type="inferred from homology"/>
<accession>A0ABT8RA21</accession>
<comment type="caution">
    <text evidence="8">The sequence shown here is derived from an EMBL/GenBank/DDBJ whole genome shotgun (WGS) entry which is preliminary data.</text>
</comment>
<dbReference type="Proteomes" id="UP001168528">
    <property type="component" value="Unassembled WGS sequence"/>
</dbReference>
<dbReference type="EMBL" id="JAUKPO010000015">
    <property type="protein sequence ID" value="MDO1448949.1"/>
    <property type="molecule type" value="Genomic_DNA"/>
</dbReference>
<dbReference type="PANTHER" id="PTHR11177:SF317">
    <property type="entry name" value="CHITINASE 12-RELATED"/>
    <property type="match status" value="1"/>
</dbReference>
<dbReference type="GO" id="GO:0016787">
    <property type="term" value="F:hydrolase activity"/>
    <property type="evidence" value="ECO:0007669"/>
    <property type="project" value="UniProtKB-KW"/>
</dbReference>
<dbReference type="PROSITE" id="PS01095">
    <property type="entry name" value="GH18_1"/>
    <property type="match status" value="1"/>
</dbReference>
<reference evidence="8" key="1">
    <citation type="submission" date="2023-07" db="EMBL/GenBank/DDBJ databases">
        <title>The genome sequence of Rhodocytophaga aerolata KACC 12507.</title>
        <authorList>
            <person name="Zhang X."/>
        </authorList>
    </citation>
    <scope>NUCLEOTIDE SEQUENCE</scope>
    <source>
        <strain evidence="8">KACC 12507</strain>
    </source>
</reference>
<dbReference type="InterPro" id="IPR011583">
    <property type="entry name" value="Chitinase_II/V-like_cat"/>
</dbReference>
<dbReference type="SUPFAM" id="SSF51445">
    <property type="entry name" value="(Trans)glycosidases"/>
    <property type="match status" value="1"/>
</dbReference>
<dbReference type="Pfam" id="PF00704">
    <property type="entry name" value="Glyco_hydro_18"/>
    <property type="match status" value="1"/>
</dbReference>
<dbReference type="Gene3D" id="3.20.20.80">
    <property type="entry name" value="Glycosidases"/>
    <property type="match status" value="1"/>
</dbReference>
<dbReference type="SMART" id="SM00636">
    <property type="entry name" value="Glyco_18"/>
    <property type="match status" value="1"/>
</dbReference>
<protein>
    <recommendedName>
        <fullName evidence="2">chitinase</fullName>
        <ecNumber evidence="2">3.2.1.14</ecNumber>
    </recommendedName>
</protein>